<evidence type="ECO:0000313" key="15">
    <source>
        <dbReference type="Proteomes" id="UP000005139"/>
    </source>
</evidence>
<feature type="domain" description="TonB-dependent receptor-like beta-barrel" evidence="12">
    <location>
        <begin position="187"/>
        <end position="647"/>
    </location>
</feature>
<dbReference type="PROSITE" id="PS52016">
    <property type="entry name" value="TONB_DEPENDENT_REC_3"/>
    <property type="match status" value="1"/>
</dbReference>
<dbReference type="CDD" id="cd01347">
    <property type="entry name" value="ligand_gated_channel"/>
    <property type="match status" value="1"/>
</dbReference>
<evidence type="ECO:0000256" key="2">
    <source>
        <dbReference type="ARBA" id="ARBA00022448"/>
    </source>
</evidence>
<keyword evidence="7 10" id="KW-0472">Membrane</keyword>
<evidence type="ECO:0000256" key="10">
    <source>
        <dbReference type="PROSITE-ProRule" id="PRU01360"/>
    </source>
</evidence>
<comment type="caution">
    <text evidence="14">The sequence shown here is derived from an EMBL/GenBank/DDBJ whole genome shotgun (WGS) entry which is preliminary data.</text>
</comment>
<evidence type="ECO:0000256" key="4">
    <source>
        <dbReference type="ARBA" id="ARBA00022692"/>
    </source>
</evidence>
<feature type="domain" description="TonB-dependent receptor plug" evidence="13">
    <location>
        <begin position="66"/>
        <end position="160"/>
    </location>
</feature>
<dbReference type="EMBL" id="AAWL01000003">
    <property type="protein sequence ID" value="EAX48403.1"/>
    <property type="molecule type" value="Genomic_DNA"/>
</dbReference>
<organism evidence="14 15">
    <name type="scientific">Thermosinus carboxydivorans Nor1</name>
    <dbReference type="NCBI Taxonomy" id="401526"/>
    <lineage>
        <taxon>Bacteria</taxon>
        <taxon>Bacillati</taxon>
        <taxon>Bacillota</taxon>
        <taxon>Negativicutes</taxon>
        <taxon>Selenomonadales</taxon>
        <taxon>Sporomusaceae</taxon>
        <taxon>Thermosinus</taxon>
    </lineage>
</organism>
<evidence type="ECO:0000259" key="13">
    <source>
        <dbReference type="Pfam" id="PF07715"/>
    </source>
</evidence>
<dbReference type="InterPro" id="IPR036942">
    <property type="entry name" value="Beta-barrel_TonB_sf"/>
</dbReference>
<gene>
    <name evidence="14" type="ORF">TcarDRAFT_2353</name>
</gene>
<dbReference type="InterPro" id="IPR012910">
    <property type="entry name" value="Plug_dom"/>
</dbReference>
<dbReference type="SUPFAM" id="SSF56935">
    <property type="entry name" value="Porins"/>
    <property type="match status" value="1"/>
</dbReference>
<dbReference type="AlphaFoldDB" id="A1HNQ0"/>
<keyword evidence="15" id="KW-1185">Reference proteome</keyword>
<keyword evidence="5" id="KW-0732">Signal</keyword>
<evidence type="ECO:0000256" key="3">
    <source>
        <dbReference type="ARBA" id="ARBA00022452"/>
    </source>
</evidence>
<dbReference type="eggNOG" id="COG4771">
    <property type="taxonomic scope" value="Bacteria"/>
</dbReference>
<dbReference type="Pfam" id="PF00593">
    <property type="entry name" value="TonB_dep_Rec_b-barrel"/>
    <property type="match status" value="1"/>
</dbReference>
<dbReference type="OrthoDB" id="9763670at2"/>
<dbReference type="InterPro" id="IPR000531">
    <property type="entry name" value="Beta-barrel_TonB"/>
</dbReference>
<protein>
    <submittedName>
        <fullName evidence="14">TonB-dependent receptor</fullName>
    </submittedName>
</protein>
<dbReference type="Gene3D" id="2.170.130.10">
    <property type="entry name" value="TonB-dependent receptor, plug domain"/>
    <property type="match status" value="1"/>
</dbReference>
<keyword evidence="9 10" id="KW-0998">Cell outer membrane</keyword>
<dbReference type="GO" id="GO:0044718">
    <property type="term" value="P:siderophore transmembrane transport"/>
    <property type="evidence" value="ECO:0007669"/>
    <property type="project" value="TreeGrafter"/>
</dbReference>
<accession>A1HNQ0</accession>
<dbReference type="InterPro" id="IPR037066">
    <property type="entry name" value="Plug_dom_sf"/>
</dbReference>
<dbReference type="Proteomes" id="UP000005139">
    <property type="component" value="Unassembled WGS sequence"/>
</dbReference>
<evidence type="ECO:0000256" key="6">
    <source>
        <dbReference type="ARBA" id="ARBA00023077"/>
    </source>
</evidence>
<keyword evidence="6 11" id="KW-0798">TonB box</keyword>
<evidence type="ECO:0000256" key="8">
    <source>
        <dbReference type="ARBA" id="ARBA00023170"/>
    </source>
</evidence>
<evidence type="ECO:0000313" key="14">
    <source>
        <dbReference type="EMBL" id="EAX48403.1"/>
    </source>
</evidence>
<evidence type="ECO:0000256" key="9">
    <source>
        <dbReference type="ARBA" id="ARBA00023237"/>
    </source>
</evidence>
<dbReference type="PANTHER" id="PTHR30069">
    <property type="entry name" value="TONB-DEPENDENT OUTER MEMBRANE RECEPTOR"/>
    <property type="match status" value="1"/>
</dbReference>
<comment type="subcellular location">
    <subcellularLocation>
        <location evidence="1 10">Cell outer membrane</location>
        <topology evidence="1 10">Multi-pass membrane protein</topology>
    </subcellularLocation>
</comment>
<evidence type="ECO:0000256" key="5">
    <source>
        <dbReference type="ARBA" id="ARBA00022729"/>
    </source>
</evidence>
<keyword evidence="2 10" id="KW-0813">Transport</keyword>
<sequence length="689" mass="77528" precursor="true">MYPKFVSGKLLTAAVALMFLVCLPFSIVRANEAENSPEFSLETIYVTGKSIQGENEPQKKLSINVKDKIDAGQINSVTDLLRDVAGFTVQFSPQSGTQVTMRGVSGERFLVAINGNILENQGGLMRGRGLEWDMIPITNVQKIEIMRGASSAIYGGTWGGLVNIVTIQEPGETKTETKFSYGSYDTRKFAITTQGSTNDGKFFWTINGNKDTSDGFYRNNWNDIRDLNLNISYKLQDSDKLTFAWTTIERKEGSIVGNNPTSTNGYDPNYPTVPDAPTFGLPGIAPKPWIDGSYRYWKGNNYSLNYTTDTTKLSLYQNDQFRQEWVRTILIPTLTKSWESDLVNRGVNWQQTLSQKDHKITYGLQYQTINYDLISSQSALNTDQTGVFLQDDWKWKKDVIVGVGLRYDQHKLDMQVFNSSLAQKPRKDTDSRLSPKVSITRQLNDNEAIFASASSVFRPPTASDYYRWSGNYFDWSVGSNPRLASAALGFASQAEWQKAVGVLGPEHGMSYELGWKKADGKLGWRVTGFYNDIDNYITTFMPSYIKGYPPTYNIGNAKIKGFETSADYTFDKRLTSVLAFTHQTGSKSGDPLDPSSTLNNIPRNTVNFGLRYQVNKEFRTALDTRYTGRRSVSGATLGGYVTTDVSFLLNHKDAAYTFAICNIFNKQYQEYVGYPMPGTTYHFSWQTKF</sequence>
<dbReference type="Gene3D" id="2.40.170.20">
    <property type="entry name" value="TonB-dependent receptor, beta-barrel domain"/>
    <property type="match status" value="1"/>
</dbReference>
<dbReference type="Pfam" id="PF07715">
    <property type="entry name" value="Plug"/>
    <property type="match status" value="1"/>
</dbReference>
<reference evidence="14 15" key="2">
    <citation type="submission" date="2007-01" db="EMBL/GenBank/DDBJ databases">
        <title>Sequencing of the draft genome and assembly of Thermosinus carboxydivorans Nor1.</title>
        <authorList>
            <consortium name="US DOE Joint Genome Institute (JGI-PGF)"/>
            <person name="Copeland A."/>
            <person name="Lucas S."/>
            <person name="Lapidus A."/>
            <person name="Barry K."/>
            <person name="Glavina del Rio T."/>
            <person name="Dalin E."/>
            <person name="Tice H."/>
            <person name="Bruce D."/>
            <person name="Pitluck S."/>
            <person name="Richardson P."/>
        </authorList>
    </citation>
    <scope>NUCLEOTIDE SEQUENCE [LARGE SCALE GENOMIC DNA]</scope>
    <source>
        <strain evidence="14 15">Nor1</strain>
    </source>
</reference>
<keyword evidence="4 10" id="KW-0812">Transmembrane</keyword>
<dbReference type="InterPro" id="IPR039426">
    <property type="entry name" value="TonB-dep_rcpt-like"/>
</dbReference>
<evidence type="ECO:0000256" key="11">
    <source>
        <dbReference type="RuleBase" id="RU003357"/>
    </source>
</evidence>
<keyword evidence="8 14" id="KW-0675">Receptor</keyword>
<name>A1HNQ0_9FIRM</name>
<comment type="similarity">
    <text evidence="10 11">Belongs to the TonB-dependent receptor family.</text>
</comment>
<dbReference type="PANTHER" id="PTHR30069:SF29">
    <property type="entry name" value="HEMOGLOBIN AND HEMOGLOBIN-HAPTOGLOBIN-BINDING PROTEIN 1-RELATED"/>
    <property type="match status" value="1"/>
</dbReference>
<keyword evidence="3 10" id="KW-1134">Transmembrane beta strand</keyword>
<proteinExistence type="inferred from homology"/>
<dbReference type="RefSeq" id="WP_007288651.1">
    <property type="nucleotide sequence ID" value="NZ_AAWL01000003.1"/>
</dbReference>
<evidence type="ECO:0000256" key="1">
    <source>
        <dbReference type="ARBA" id="ARBA00004571"/>
    </source>
</evidence>
<dbReference type="GO" id="GO:0015344">
    <property type="term" value="F:siderophore uptake transmembrane transporter activity"/>
    <property type="evidence" value="ECO:0007669"/>
    <property type="project" value="TreeGrafter"/>
</dbReference>
<reference evidence="14 15" key="1">
    <citation type="submission" date="2007-01" db="EMBL/GenBank/DDBJ databases">
        <title>Annotation of the draft genome assembly of Thermosinus carboxydivorans Nor1.</title>
        <authorList>
            <consortium name="US DOE Joint Genome Institute (JGI-ORNL)"/>
            <person name="Larimer F."/>
            <person name="Land M."/>
            <person name="Hauser L."/>
        </authorList>
    </citation>
    <scope>NUCLEOTIDE SEQUENCE [LARGE SCALE GENOMIC DNA]</scope>
    <source>
        <strain evidence="14 15">Nor1</strain>
    </source>
</reference>
<evidence type="ECO:0000256" key="7">
    <source>
        <dbReference type="ARBA" id="ARBA00023136"/>
    </source>
</evidence>
<evidence type="ECO:0000259" key="12">
    <source>
        <dbReference type="Pfam" id="PF00593"/>
    </source>
</evidence>
<dbReference type="GO" id="GO:0009279">
    <property type="term" value="C:cell outer membrane"/>
    <property type="evidence" value="ECO:0007669"/>
    <property type="project" value="UniProtKB-SubCell"/>
</dbReference>